<evidence type="ECO:0000313" key="3">
    <source>
        <dbReference type="Proteomes" id="UP000177376"/>
    </source>
</evidence>
<organism evidence="2 3">
    <name type="scientific">Candidatus Buchananbacteria bacterium RIFCSPLOWO2_01_FULL_39_33</name>
    <dbReference type="NCBI Taxonomy" id="1797543"/>
    <lineage>
        <taxon>Bacteria</taxon>
        <taxon>Candidatus Buchananiibacteriota</taxon>
    </lineage>
</organism>
<proteinExistence type="predicted"/>
<sequence length="259" mass="29537">MNEKFLNENRRKELEISATRESFLPEHEELDEPVEVKSPLSAADFAPENKPAELDYSKPPKLELADLLNREGEIVDFSQANDYHQLVEMIMREGSITNQLGQELPAETVINLIYKLTYQDLKNYQKADWTNITLRHNLRATVAKLIDEYKKTDEFKALAGLDLSAASTIEEVIDLINQPEKLIDTSGNFIGANDIIKYIKDGQLHLLPEPIRFKVIEINRRASQEYMALKEQTPKASPPPKSFLGRIGGAVAKLKFWKK</sequence>
<name>A0A1G1YHW1_9BACT</name>
<dbReference type="AlphaFoldDB" id="A0A1G1YHW1"/>
<accession>A0A1G1YHW1</accession>
<feature type="region of interest" description="Disordered" evidence="1">
    <location>
        <begin position="16"/>
        <end position="41"/>
    </location>
</feature>
<comment type="caution">
    <text evidence="2">The sequence shown here is derived from an EMBL/GenBank/DDBJ whole genome shotgun (WGS) entry which is preliminary data.</text>
</comment>
<evidence type="ECO:0000256" key="1">
    <source>
        <dbReference type="SAM" id="MobiDB-lite"/>
    </source>
</evidence>
<dbReference type="Proteomes" id="UP000177376">
    <property type="component" value="Unassembled WGS sequence"/>
</dbReference>
<reference evidence="2 3" key="1">
    <citation type="journal article" date="2016" name="Nat. Commun.">
        <title>Thousands of microbial genomes shed light on interconnected biogeochemical processes in an aquifer system.</title>
        <authorList>
            <person name="Anantharaman K."/>
            <person name="Brown C.T."/>
            <person name="Hug L.A."/>
            <person name="Sharon I."/>
            <person name="Castelle C.J."/>
            <person name="Probst A.J."/>
            <person name="Thomas B.C."/>
            <person name="Singh A."/>
            <person name="Wilkins M.J."/>
            <person name="Karaoz U."/>
            <person name="Brodie E.L."/>
            <person name="Williams K.H."/>
            <person name="Hubbard S.S."/>
            <person name="Banfield J.F."/>
        </authorList>
    </citation>
    <scope>NUCLEOTIDE SEQUENCE [LARGE SCALE GENOMIC DNA]</scope>
</reference>
<protein>
    <submittedName>
        <fullName evidence="2">Uncharacterized protein</fullName>
    </submittedName>
</protein>
<dbReference type="EMBL" id="MHIM01000028">
    <property type="protein sequence ID" value="OGY51943.1"/>
    <property type="molecule type" value="Genomic_DNA"/>
</dbReference>
<evidence type="ECO:0000313" key="2">
    <source>
        <dbReference type="EMBL" id="OGY51943.1"/>
    </source>
</evidence>
<gene>
    <name evidence="2" type="ORF">A3A02_01395</name>
</gene>